<proteinExistence type="predicted"/>
<sequence length="113" mass="12347">MTRRPSPAAALANGANLYLMRTGAVRVVQISTDWIGQFVLAFSQFKAYIDAFSTGSTDVFGLVSRVDFRAVSAGRVSLNAWCDAHMEKRVLLVLPHPVANLPRQSVVLDSTRP</sequence>
<gene>
    <name evidence="1" type="primary">74</name>
    <name evidence="1" type="ORF">SEA_KRUEGER_74</name>
</gene>
<dbReference type="KEGG" id="vg:60322881"/>
<evidence type="ECO:0000313" key="1">
    <source>
        <dbReference type="EMBL" id="ASR85599.1"/>
    </source>
</evidence>
<evidence type="ECO:0000313" key="2">
    <source>
        <dbReference type="Proteomes" id="UP000226065"/>
    </source>
</evidence>
<accession>A0A222ZMI6</accession>
<dbReference type="Proteomes" id="UP000226065">
    <property type="component" value="Segment"/>
</dbReference>
<dbReference type="RefSeq" id="YP_009951445.1">
    <property type="nucleotide sequence ID" value="NC_051601.1"/>
</dbReference>
<protein>
    <submittedName>
        <fullName evidence="1">Uncharacterized protein</fullName>
    </submittedName>
</protein>
<organism evidence="1 2">
    <name type="scientific">Mycobacterium phage Krueger</name>
    <dbReference type="NCBI Taxonomy" id="2015820"/>
    <lineage>
        <taxon>Viruses</taxon>
        <taxon>Duplodnaviria</taxon>
        <taxon>Heunggongvirae</taxon>
        <taxon>Uroviricota</taxon>
        <taxon>Caudoviricetes</taxon>
        <taxon>Weiservirinae</taxon>
        <taxon>Unicornvirus</taxon>
        <taxon>Unicornvirus krueger</taxon>
    </lineage>
</organism>
<dbReference type="GeneID" id="60322881"/>
<dbReference type="EMBL" id="MF324914">
    <property type="protein sequence ID" value="ASR85599.1"/>
    <property type="molecule type" value="Genomic_DNA"/>
</dbReference>
<reference evidence="1 2" key="1">
    <citation type="submission" date="2017-06" db="EMBL/GenBank/DDBJ databases">
        <authorList>
            <person name="Tobias T."/>
            <person name="Darnell A."/>
            <person name="Downs E."/>
            <person name="Draper R."/>
            <person name="Fishman F."/>
            <person name="Harders C."/>
            <person name="Isola J."/>
            <person name="Keiser K."/>
            <person name="Knight T."/>
            <person name="Lindquist A."/>
            <person name="Mozdren S."/>
            <person name="Obiri-Yeboah D."/>
            <person name="Oostindie M."/>
            <person name="Pearce C."/>
            <person name="Pelyhes D."/>
            <person name="Peterson J."/>
            <person name="Smith S."/>
            <person name="Vroom A."/>
            <person name="Stukey J."/>
            <person name="Best A."/>
            <person name="Garlena R.A."/>
            <person name="Russell D.A."/>
            <person name="Pope W.H."/>
            <person name="Jacobs-Sera D."/>
            <person name="Hendrix R.W."/>
            <person name="Hatfull G.F."/>
        </authorList>
    </citation>
    <scope>NUCLEOTIDE SEQUENCE [LARGE SCALE GENOMIC DNA]</scope>
</reference>
<keyword evidence="2" id="KW-1185">Reference proteome</keyword>
<name>A0A222ZMI6_9CAUD</name>